<dbReference type="Gene3D" id="1.10.150.750">
    <property type="match status" value="1"/>
</dbReference>
<dbReference type="Pfam" id="PF00702">
    <property type="entry name" value="Hydrolase"/>
    <property type="match status" value="1"/>
</dbReference>
<evidence type="ECO:0000313" key="3">
    <source>
        <dbReference type="Proteomes" id="UP000637423"/>
    </source>
</evidence>
<dbReference type="InterPro" id="IPR006439">
    <property type="entry name" value="HAD-SF_hydro_IA"/>
</dbReference>
<dbReference type="EMBL" id="BMED01000002">
    <property type="protein sequence ID" value="GGC75504.1"/>
    <property type="molecule type" value="Genomic_DNA"/>
</dbReference>
<dbReference type="NCBIfam" id="TIGR01428">
    <property type="entry name" value="HAD_type_II"/>
    <property type="match status" value="1"/>
</dbReference>
<name>A0A916UKZ3_9BURK</name>
<reference evidence="2" key="2">
    <citation type="submission" date="2020-09" db="EMBL/GenBank/DDBJ databases">
        <authorList>
            <person name="Sun Q."/>
            <person name="Zhou Y."/>
        </authorList>
    </citation>
    <scope>NUCLEOTIDE SEQUENCE</scope>
    <source>
        <strain evidence="2">CGMCC 1.10998</strain>
    </source>
</reference>
<dbReference type="AlphaFoldDB" id="A0A916UKZ3"/>
<dbReference type="RefSeq" id="WP_188566231.1">
    <property type="nucleotide sequence ID" value="NZ_BMED01000002.1"/>
</dbReference>
<dbReference type="SUPFAM" id="SSF56784">
    <property type="entry name" value="HAD-like"/>
    <property type="match status" value="1"/>
</dbReference>
<sequence>MQLTDFKALTFDCYGTLIDWETGIWTAYQPLVERIGKSLSRDEILETHARHEADQEALTPGMIYSELLGVVHSRVAKEWGTTATQEEGAVFGASVVNWPAFIDSAAALQYLKKYYKLVILSNVDRESFKGSNTRLQVEFDHIFTAQDVGSYKPNPKNFEYMLEKLAAEGIQKHEILHTAESLFHDHLPANNFGIASAWIYRRHAQEGFGATQRPASMPHYDFKFTSMAEMAKAHQEALRDKS</sequence>
<dbReference type="InterPro" id="IPR023214">
    <property type="entry name" value="HAD_sf"/>
</dbReference>
<organism evidence="2 3">
    <name type="scientific">Undibacterium terreum</name>
    <dbReference type="NCBI Taxonomy" id="1224302"/>
    <lineage>
        <taxon>Bacteria</taxon>
        <taxon>Pseudomonadati</taxon>
        <taxon>Pseudomonadota</taxon>
        <taxon>Betaproteobacteria</taxon>
        <taxon>Burkholderiales</taxon>
        <taxon>Oxalobacteraceae</taxon>
        <taxon>Undibacterium</taxon>
    </lineage>
</organism>
<dbReference type="SFLD" id="SFLDG01129">
    <property type="entry name" value="C1.5:_HAD__Beta-PGM__Phosphata"/>
    <property type="match status" value="1"/>
</dbReference>
<dbReference type="SFLD" id="SFLDS00003">
    <property type="entry name" value="Haloacid_Dehalogenase"/>
    <property type="match status" value="1"/>
</dbReference>
<dbReference type="InterPro" id="IPR051540">
    <property type="entry name" value="S-2-haloacid_dehalogenase"/>
</dbReference>
<keyword evidence="1" id="KW-0378">Hydrolase</keyword>
<dbReference type="InterPro" id="IPR006328">
    <property type="entry name" value="2-HAD"/>
</dbReference>
<dbReference type="Gene3D" id="3.40.50.1000">
    <property type="entry name" value="HAD superfamily/HAD-like"/>
    <property type="match status" value="1"/>
</dbReference>
<evidence type="ECO:0000313" key="2">
    <source>
        <dbReference type="EMBL" id="GGC75504.1"/>
    </source>
</evidence>
<comment type="caution">
    <text evidence="2">The sequence shown here is derived from an EMBL/GenBank/DDBJ whole genome shotgun (WGS) entry which is preliminary data.</text>
</comment>
<proteinExistence type="predicted"/>
<protein>
    <submittedName>
        <fullName evidence="2">Haloacid dehalogenase</fullName>
    </submittedName>
</protein>
<dbReference type="PRINTS" id="PR00413">
    <property type="entry name" value="HADHALOGNASE"/>
</dbReference>
<reference evidence="2" key="1">
    <citation type="journal article" date="2014" name="Int. J. Syst. Evol. Microbiol.">
        <title>Complete genome sequence of Corynebacterium casei LMG S-19264T (=DSM 44701T), isolated from a smear-ripened cheese.</title>
        <authorList>
            <consortium name="US DOE Joint Genome Institute (JGI-PGF)"/>
            <person name="Walter F."/>
            <person name="Albersmeier A."/>
            <person name="Kalinowski J."/>
            <person name="Ruckert C."/>
        </authorList>
    </citation>
    <scope>NUCLEOTIDE SEQUENCE</scope>
    <source>
        <strain evidence="2">CGMCC 1.10998</strain>
    </source>
</reference>
<gene>
    <name evidence="2" type="primary">dehII</name>
    <name evidence="2" type="ORF">GCM10011396_23460</name>
</gene>
<keyword evidence="3" id="KW-1185">Reference proteome</keyword>
<evidence type="ECO:0000256" key="1">
    <source>
        <dbReference type="ARBA" id="ARBA00022801"/>
    </source>
</evidence>
<dbReference type="NCBIfam" id="TIGR01493">
    <property type="entry name" value="HAD-SF-IA-v2"/>
    <property type="match status" value="1"/>
</dbReference>
<accession>A0A916UKZ3</accession>
<dbReference type="GO" id="GO:0019120">
    <property type="term" value="F:hydrolase activity, acting on acid halide bonds, in C-halide compounds"/>
    <property type="evidence" value="ECO:0007669"/>
    <property type="project" value="InterPro"/>
</dbReference>
<dbReference type="InterPro" id="IPR036412">
    <property type="entry name" value="HAD-like_sf"/>
</dbReference>
<dbReference type="Proteomes" id="UP000637423">
    <property type="component" value="Unassembled WGS sequence"/>
</dbReference>
<dbReference type="PANTHER" id="PTHR43316:SF9">
    <property type="entry name" value="ACID DEHALOGENASE, PUTATIVE (AFU_ORTHOLOGUE AFUA_6G14460)-RELATED"/>
    <property type="match status" value="1"/>
</dbReference>
<dbReference type="PANTHER" id="PTHR43316">
    <property type="entry name" value="HYDROLASE, HALOACID DELAHOGENASE-RELATED"/>
    <property type="match status" value="1"/>
</dbReference>